<sequence length="42" mass="4947">MVRFKKDQPAVKASLLVDLFQFIRAALCNVTNHWQWFQLVIA</sequence>
<accession>A0A1K2I488</accession>
<organism evidence="1">
    <name type="scientific">Loigolactobacillus rennini</name>
    <dbReference type="NCBI Taxonomy" id="238013"/>
    <lineage>
        <taxon>Bacteria</taxon>
        <taxon>Bacillati</taxon>
        <taxon>Bacillota</taxon>
        <taxon>Bacilli</taxon>
        <taxon>Lactobacillales</taxon>
        <taxon>Lactobacillaceae</taxon>
        <taxon>Loigolactobacillus</taxon>
    </lineage>
</organism>
<protein>
    <submittedName>
        <fullName evidence="1">Uncharacterized protein</fullName>
    </submittedName>
</protein>
<gene>
    <name evidence="1" type="ORF">LREN565_0321</name>
</gene>
<evidence type="ECO:0000313" key="1">
    <source>
        <dbReference type="EMBL" id="SFZ87208.1"/>
    </source>
</evidence>
<dbReference type="EMBL" id="LT634362">
    <property type="protein sequence ID" value="SFZ87208.1"/>
    <property type="molecule type" value="Genomic_DNA"/>
</dbReference>
<name>A0A1K2I488_9LACO</name>
<reference evidence="1" key="1">
    <citation type="submission" date="2016-11" db="EMBL/GenBank/DDBJ databases">
        <authorList>
            <person name="Jaros S."/>
            <person name="Januszkiewicz K."/>
            <person name="Wedrychowicz H."/>
        </authorList>
    </citation>
    <scope>NUCLEOTIDE SEQUENCE</scope>
    <source>
        <strain evidence="1">ACA-DC 565</strain>
    </source>
</reference>
<proteinExistence type="predicted"/>
<dbReference type="AlphaFoldDB" id="A0A1K2I488"/>